<dbReference type="EMBL" id="VFPS01000002">
    <property type="protein sequence ID" value="TQM98798.1"/>
    <property type="molecule type" value="Genomic_DNA"/>
</dbReference>
<keyword evidence="1" id="KW-0812">Transmembrane</keyword>
<reference evidence="2 3" key="1">
    <citation type="submission" date="2019-06" db="EMBL/GenBank/DDBJ databases">
        <title>Sequencing the genomes of 1000 actinobacteria strains.</title>
        <authorList>
            <person name="Klenk H.-P."/>
        </authorList>
    </citation>
    <scope>NUCLEOTIDE SEQUENCE [LARGE SCALE GENOMIC DNA]</scope>
    <source>
        <strain evidence="2 3">DSM 20427</strain>
    </source>
</reference>
<accession>A0A4Y3USG6</accession>
<keyword evidence="1" id="KW-1133">Transmembrane helix</keyword>
<organism evidence="2 3">
    <name type="scientific">Microbacterium lacticum</name>
    <dbReference type="NCBI Taxonomy" id="33885"/>
    <lineage>
        <taxon>Bacteria</taxon>
        <taxon>Bacillati</taxon>
        <taxon>Actinomycetota</taxon>
        <taxon>Actinomycetes</taxon>
        <taxon>Micrococcales</taxon>
        <taxon>Microbacteriaceae</taxon>
        <taxon>Microbacterium</taxon>
    </lineage>
</organism>
<keyword evidence="3" id="KW-1185">Reference proteome</keyword>
<feature type="transmembrane region" description="Helical" evidence="1">
    <location>
        <begin position="21"/>
        <end position="40"/>
    </location>
</feature>
<dbReference type="AlphaFoldDB" id="A0A4Y3USG6"/>
<protein>
    <submittedName>
        <fullName evidence="2">Uncharacterized protein</fullName>
    </submittedName>
</protein>
<gene>
    <name evidence="2" type="ORF">FHX68_1510</name>
</gene>
<dbReference type="RefSeq" id="WP_141381598.1">
    <property type="nucleotide sequence ID" value="NZ_BJNA01000102.1"/>
</dbReference>
<evidence type="ECO:0000313" key="3">
    <source>
        <dbReference type="Proteomes" id="UP000319804"/>
    </source>
</evidence>
<evidence type="ECO:0000256" key="1">
    <source>
        <dbReference type="SAM" id="Phobius"/>
    </source>
</evidence>
<comment type="caution">
    <text evidence="2">The sequence shown here is derived from an EMBL/GenBank/DDBJ whole genome shotgun (WGS) entry which is preliminary data.</text>
</comment>
<evidence type="ECO:0000313" key="2">
    <source>
        <dbReference type="EMBL" id="TQM98798.1"/>
    </source>
</evidence>
<dbReference type="Proteomes" id="UP000319804">
    <property type="component" value="Unassembled WGS sequence"/>
</dbReference>
<keyword evidence="1" id="KW-0472">Membrane</keyword>
<proteinExistence type="predicted"/>
<name>A0A4Y3USG6_9MICO</name>
<sequence>MTKSTDAFAQTQQNRKKNRPALIAVVAFAAALGVVALPLLTPQADAALSNGGFCIGSTYDSHPEIKGVAGGEHCGAPSTTPTAEPELMTKYYSEAIQIFIWSADFLKRDTRVSITRIIDGKRTVVYDQGSTVINEPGIRMDYHFDDWTSFEQPTPVSQYAPTYEIVVAVPGVGTFTKTVDLHTVSSSTASVERYIALRLDGPDLWVDTSKG</sequence>